<dbReference type="PANTHER" id="PTHR24148">
    <property type="entry name" value="ANKYRIN REPEAT DOMAIN-CONTAINING PROTEIN 39 HOMOLOG-RELATED"/>
    <property type="match status" value="1"/>
</dbReference>
<feature type="non-terminal residue" evidence="2">
    <location>
        <position position="1"/>
    </location>
</feature>
<proteinExistence type="predicted"/>
<sequence>AYVWGDSTGRLAITLQGRKFDVTKNLFHALRQLREWVKEGVFGDETGTPKFWADAICINQGDLN</sequence>
<dbReference type="InterPro" id="IPR052895">
    <property type="entry name" value="HetReg/Transcr_Mod"/>
</dbReference>
<name>A0AA40A779_9PEZI</name>
<dbReference type="AlphaFoldDB" id="A0AA40A779"/>
<organism evidence="2 3">
    <name type="scientific">Lasiosphaeris hirsuta</name>
    <dbReference type="NCBI Taxonomy" id="260670"/>
    <lineage>
        <taxon>Eukaryota</taxon>
        <taxon>Fungi</taxon>
        <taxon>Dikarya</taxon>
        <taxon>Ascomycota</taxon>
        <taxon>Pezizomycotina</taxon>
        <taxon>Sordariomycetes</taxon>
        <taxon>Sordariomycetidae</taxon>
        <taxon>Sordariales</taxon>
        <taxon>Lasiosphaeriaceae</taxon>
        <taxon>Lasiosphaeris</taxon>
    </lineage>
</organism>
<keyword evidence="3" id="KW-1185">Reference proteome</keyword>
<dbReference type="Pfam" id="PF06985">
    <property type="entry name" value="HET"/>
    <property type="match status" value="1"/>
</dbReference>
<comment type="caution">
    <text evidence="2">The sequence shown here is derived from an EMBL/GenBank/DDBJ whole genome shotgun (WGS) entry which is preliminary data.</text>
</comment>
<accession>A0AA40A779</accession>
<evidence type="ECO:0000313" key="2">
    <source>
        <dbReference type="EMBL" id="KAK0710606.1"/>
    </source>
</evidence>
<dbReference type="InterPro" id="IPR010730">
    <property type="entry name" value="HET"/>
</dbReference>
<dbReference type="PANTHER" id="PTHR24148:SF73">
    <property type="entry name" value="HET DOMAIN PROTEIN (AFU_ORTHOLOGUE AFUA_8G01020)"/>
    <property type="match status" value="1"/>
</dbReference>
<evidence type="ECO:0000313" key="3">
    <source>
        <dbReference type="Proteomes" id="UP001172102"/>
    </source>
</evidence>
<gene>
    <name evidence="2" type="ORF">B0H67DRAFT_492330</name>
</gene>
<protein>
    <recommendedName>
        <fullName evidence="1">Heterokaryon incompatibility domain-containing protein</fullName>
    </recommendedName>
</protein>
<reference evidence="2" key="1">
    <citation type="submission" date="2023-06" db="EMBL/GenBank/DDBJ databases">
        <title>Genome-scale phylogeny and comparative genomics of the fungal order Sordariales.</title>
        <authorList>
            <consortium name="Lawrence Berkeley National Laboratory"/>
            <person name="Hensen N."/>
            <person name="Bonometti L."/>
            <person name="Westerberg I."/>
            <person name="Brannstrom I.O."/>
            <person name="Guillou S."/>
            <person name="Cros-Aarteil S."/>
            <person name="Calhoun S."/>
            <person name="Haridas S."/>
            <person name="Kuo A."/>
            <person name="Mondo S."/>
            <person name="Pangilinan J."/>
            <person name="Riley R."/>
            <person name="Labutti K."/>
            <person name="Andreopoulos B."/>
            <person name="Lipzen A."/>
            <person name="Chen C."/>
            <person name="Yanf M."/>
            <person name="Daum C."/>
            <person name="Ng V."/>
            <person name="Clum A."/>
            <person name="Steindorff A."/>
            <person name="Ohm R."/>
            <person name="Martin F."/>
            <person name="Silar P."/>
            <person name="Natvig D."/>
            <person name="Lalanne C."/>
            <person name="Gautier V."/>
            <person name="Ament-Velasquez S.L."/>
            <person name="Kruys A."/>
            <person name="Hutchinson M.I."/>
            <person name="Powell A.J."/>
            <person name="Barry K."/>
            <person name="Miller A.N."/>
            <person name="Grigoriev I.V."/>
            <person name="Debuchy R."/>
            <person name="Gladieux P."/>
            <person name="Thoren M.H."/>
            <person name="Johannesson H."/>
        </authorList>
    </citation>
    <scope>NUCLEOTIDE SEQUENCE</scope>
    <source>
        <strain evidence="2">SMH4607-1</strain>
    </source>
</reference>
<dbReference type="Proteomes" id="UP001172102">
    <property type="component" value="Unassembled WGS sequence"/>
</dbReference>
<evidence type="ECO:0000259" key="1">
    <source>
        <dbReference type="Pfam" id="PF06985"/>
    </source>
</evidence>
<dbReference type="EMBL" id="JAUKUA010000005">
    <property type="protein sequence ID" value="KAK0710606.1"/>
    <property type="molecule type" value="Genomic_DNA"/>
</dbReference>
<feature type="domain" description="Heterokaryon incompatibility" evidence="1">
    <location>
        <begin position="2"/>
        <end position="62"/>
    </location>
</feature>